<name>A0A9X1X8D6_9SPHI</name>
<evidence type="ECO:0000313" key="3">
    <source>
        <dbReference type="Proteomes" id="UP001139450"/>
    </source>
</evidence>
<dbReference type="EMBL" id="JALJEJ010000017">
    <property type="protein sequence ID" value="MCJ8212035.1"/>
    <property type="molecule type" value="Genomic_DNA"/>
</dbReference>
<accession>A0A9X1X8D6</accession>
<dbReference type="InterPro" id="IPR036116">
    <property type="entry name" value="FN3_sf"/>
</dbReference>
<keyword evidence="3" id="KW-1185">Reference proteome</keyword>
<organism evidence="2 3">
    <name type="scientific">Mucilaginibacter straminoryzae</name>
    <dbReference type="NCBI Taxonomy" id="2932774"/>
    <lineage>
        <taxon>Bacteria</taxon>
        <taxon>Pseudomonadati</taxon>
        <taxon>Bacteroidota</taxon>
        <taxon>Sphingobacteriia</taxon>
        <taxon>Sphingobacteriales</taxon>
        <taxon>Sphingobacteriaceae</taxon>
        <taxon>Mucilaginibacter</taxon>
    </lineage>
</organism>
<dbReference type="PROSITE" id="PS50853">
    <property type="entry name" value="FN3"/>
    <property type="match status" value="1"/>
</dbReference>
<feature type="domain" description="Fibronectin type-III" evidence="1">
    <location>
        <begin position="225"/>
        <end position="319"/>
    </location>
</feature>
<dbReference type="Proteomes" id="UP001139450">
    <property type="component" value="Unassembled WGS sequence"/>
</dbReference>
<evidence type="ECO:0000259" key="1">
    <source>
        <dbReference type="PROSITE" id="PS50853"/>
    </source>
</evidence>
<dbReference type="RefSeq" id="WP_245133229.1">
    <property type="nucleotide sequence ID" value="NZ_JALJEJ010000017.1"/>
</dbReference>
<dbReference type="AlphaFoldDB" id="A0A9X1X8D6"/>
<protein>
    <recommendedName>
        <fullName evidence="1">Fibronectin type-III domain-containing protein</fullName>
    </recommendedName>
</protein>
<gene>
    <name evidence="2" type="ORF">MUY27_20125</name>
</gene>
<sequence length="319" mass="35904">MKNPLSRFFLLFASLASLYLVSCKDLIEPSIEHRDIQAQAPGDKYQTTNYTVGFWWDEVEDALKYRLQVVNPKFDSVAALVLDTLVKSNKFSVNLGPGNYQWRVRAENGSSQTAYSSPRSFTIFYSSLKQQRLQVGAPANNLLTNQSPLTFSWGTLYGATKYHIQIDTANFVDETKLYYDKTVPGQQLSVSFSKDLNYQWRVRAENDTAQSQWSAVNYFTVDRTAPAAVTLLTPTDKSILQSPVSLSWNSSASAVRYRLYLYQSDGKTTFNSTFPLLLNTTTYNFTGGTSGNQLYWKVTALDAAGNESQASELRTFTIQ</sequence>
<dbReference type="InterPro" id="IPR003961">
    <property type="entry name" value="FN3_dom"/>
</dbReference>
<dbReference type="SUPFAM" id="SSF49265">
    <property type="entry name" value="Fibronectin type III"/>
    <property type="match status" value="1"/>
</dbReference>
<evidence type="ECO:0000313" key="2">
    <source>
        <dbReference type="EMBL" id="MCJ8212035.1"/>
    </source>
</evidence>
<proteinExistence type="predicted"/>
<reference evidence="2" key="1">
    <citation type="submission" date="2022-04" db="EMBL/GenBank/DDBJ databases">
        <title>Mucilaginibacter sp. RS28 isolated from freshwater.</title>
        <authorList>
            <person name="Ko S.-R."/>
        </authorList>
    </citation>
    <scope>NUCLEOTIDE SEQUENCE</scope>
    <source>
        <strain evidence="2">RS28</strain>
    </source>
</reference>
<dbReference type="InterPro" id="IPR013783">
    <property type="entry name" value="Ig-like_fold"/>
</dbReference>
<comment type="caution">
    <text evidence="2">The sequence shown here is derived from an EMBL/GenBank/DDBJ whole genome shotgun (WGS) entry which is preliminary data.</text>
</comment>
<dbReference type="Gene3D" id="2.60.40.10">
    <property type="entry name" value="Immunoglobulins"/>
    <property type="match status" value="3"/>
</dbReference>